<dbReference type="RefSeq" id="XP_033686098.1">
    <property type="nucleotide sequence ID" value="XM_033830938.1"/>
</dbReference>
<evidence type="ECO:0000313" key="2">
    <source>
        <dbReference type="EMBL" id="KAF2251094.1"/>
    </source>
</evidence>
<gene>
    <name evidence="2" type="ORF">BU26DRAFT_530081</name>
</gene>
<accession>A0A6A6IKF3</accession>
<keyword evidence="3" id="KW-1185">Reference proteome</keyword>
<feature type="compositionally biased region" description="Basic and acidic residues" evidence="1">
    <location>
        <begin position="306"/>
        <end position="322"/>
    </location>
</feature>
<feature type="region of interest" description="Disordered" evidence="1">
    <location>
        <begin position="289"/>
        <end position="322"/>
    </location>
</feature>
<reference evidence="2" key="1">
    <citation type="journal article" date="2020" name="Stud. Mycol.">
        <title>101 Dothideomycetes genomes: a test case for predicting lifestyles and emergence of pathogens.</title>
        <authorList>
            <person name="Haridas S."/>
            <person name="Albert R."/>
            <person name="Binder M."/>
            <person name="Bloem J."/>
            <person name="Labutti K."/>
            <person name="Salamov A."/>
            <person name="Andreopoulos B."/>
            <person name="Baker S."/>
            <person name="Barry K."/>
            <person name="Bills G."/>
            <person name="Bluhm B."/>
            <person name="Cannon C."/>
            <person name="Castanera R."/>
            <person name="Culley D."/>
            <person name="Daum C."/>
            <person name="Ezra D."/>
            <person name="Gonzalez J."/>
            <person name="Henrissat B."/>
            <person name="Kuo A."/>
            <person name="Liang C."/>
            <person name="Lipzen A."/>
            <person name="Lutzoni F."/>
            <person name="Magnuson J."/>
            <person name="Mondo S."/>
            <person name="Nolan M."/>
            <person name="Ohm R."/>
            <person name="Pangilinan J."/>
            <person name="Park H.-J."/>
            <person name="Ramirez L."/>
            <person name="Alfaro M."/>
            <person name="Sun H."/>
            <person name="Tritt A."/>
            <person name="Yoshinaga Y."/>
            <person name="Zwiers L.-H."/>
            <person name="Turgeon B."/>
            <person name="Goodwin S."/>
            <person name="Spatafora J."/>
            <person name="Crous P."/>
            <person name="Grigoriev I."/>
        </authorList>
    </citation>
    <scope>NUCLEOTIDE SEQUENCE</scope>
    <source>
        <strain evidence="2">CBS 122368</strain>
    </source>
</reference>
<dbReference type="GeneID" id="54584268"/>
<dbReference type="OrthoDB" id="4167490at2759"/>
<sequence>MALSPIERLPTELIQPIFLLSGPNLALTAASHHIAATLSEDYIYHEVCTHYLTQTLDSRAQQSINQSRIFATKWMTWDYFKAFLVRTYESNGCLCGKTPEEGCFDGQWPPDFENATNMVFSRSHLPALTYVKCRIPVKLLHGPWTQEKIQFLRFLLWTTSMTVDWADSDVRKMALEGKREAILERNLEVVELFNHNRRLGKAPGMATVRFAVMEAGCDRSIVYDIMATARTWGLRGDSWECPELDAWCDERIKSGDPKGKWLQLKLQELRATYGTGNAIWENGAGGQGSLHGVMHPESGDYDGGEDDKLMVNKHKWNEKPRT</sequence>
<evidence type="ECO:0000313" key="3">
    <source>
        <dbReference type="Proteomes" id="UP000800094"/>
    </source>
</evidence>
<dbReference type="Proteomes" id="UP000800094">
    <property type="component" value="Unassembled WGS sequence"/>
</dbReference>
<proteinExistence type="predicted"/>
<dbReference type="AlphaFoldDB" id="A0A6A6IKF3"/>
<protein>
    <submittedName>
        <fullName evidence="2">Uncharacterized protein</fullName>
    </submittedName>
</protein>
<name>A0A6A6IKF3_9PLEO</name>
<evidence type="ECO:0000256" key="1">
    <source>
        <dbReference type="SAM" id="MobiDB-lite"/>
    </source>
</evidence>
<dbReference type="EMBL" id="ML987193">
    <property type="protein sequence ID" value="KAF2251094.1"/>
    <property type="molecule type" value="Genomic_DNA"/>
</dbReference>
<organism evidence="2 3">
    <name type="scientific">Trematosphaeria pertusa</name>
    <dbReference type="NCBI Taxonomy" id="390896"/>
    <lineage>
        <taxon>Eukaryota</taxon>
        <taxon>Fungi</taxon>
        <taxon>Dikarya</taxon>
        <taxon>Ascomycota</taxon>
        <taxon>Pezizomycotina</taxon>
        <taxon>Dothideomycetes</taxon>
        <taxon>Pleosporomycetidae</taxon>
        <taxon>Pleosporales</taxon>
        <taxon>Massarineae</taxon>
        <taxon>Trematosphaeriaceae</taxon>
        <taxon>Trematosphaeria</taxon>
    </lineage>
</organism>